<keyword evidence="1" id="KW-0472">Membrane</keyword>
<name>A0A330LBM3_9BACT</name>
<dbReference type="InParanoid" id="A0A330LBM3"/>
<gene>
    <name evidence="2" type="ORF">NITLEN_60120</name>
</gene>
<dbReference type="EMBL" id="OUNR01000019">
    <property type="protein sequence ID" value="SPP66317.1"/>
    <property type="molecule type" value="Genomic_DNA"/>
</dbReference>
<accession>A0A330LBM3</accession>
<keyword evidence="3" id="KW-1185">Reference proteome</keyword>
<evidence type="ECO:0000313" key="3">
    <source>
        <dbReference type="Proteomes" id="UP000248168"/>
    </source>
</evidence>
<evidence type="ECO:0000313" key="2">
    <source>
        <dbReference type="EMBL" id="SPP66317.1"/>
    </source>
</evidence>
<proteinExistence type="predicted"/>
<feature type="transmembrane region" description="Helical" evidence="1">
    <location>
        <begin position="6"/>
        <end position="25"/>
    </location>
</feature>
<keyword evidence="1" id="KW-0812">Transmembrane</keyword>
<protein>
    <submittedName>
        <fullName evidence="2">Uncharacterized protein</fullName>
    </submittedName>
</protein>
<sequence>MSMMEWMVIIGGIAAMIWINWYFFLARQTVSNAAINVEGVQEVAIVVEGGYHPAVVSVRGTGRSGSSLTDENGQVARKRSSFQILGSTSACPPSERPRSS</sequence>
<reference evidence="3" key="1">
    <citation type="submission" date="2018-04" db="EMBL/GenBank/DDBJ databases">
        <authorList>
            <person name="Lucker S."/>
            <person name="Sakoula D."/>
        </authorList>
    </citation>
    <scope>NUCLEOTIDE SEQUENCE [LARGE SCALE GENOMIC DNA]</scope>
</reference>
<dbReference type="AlphaFoldDB" id="A0A330LBM3"/>
<organism evidence="2 3">
    <name type="scientific">Nitrospira lenta</name>
    <dbReference type="NCBI Taxonomy" id="1436998"/>
    <lineage>
        <taxon>Bacteria</taxon>
        <taxon>Pseudomonadati</taxon>
        <taxon>Nitrospirota</taxon>
        <taxon>Nitrospiria</taxon>
        <taxon>Nitrospirales</taxon>
        <taxon>Nitrospiraceae</taxon>
        <taxon>Nitrospira</taxon>
    </lineage>
</organism>
<keyword evidence="1" id="KW-1133">Transmembrane helix</keyword>
<dbReference type="Proteomes" id="UP000248168">
    <property type="component" value="Unassembled WGS sequence"/>
</dbReference>
<evidence type="ECO:0000256" key="1">
    <source>
        <dbReference type="SAM" id="Phobius"/>
    </source>
</evidence>